<feature type="region of interest" description="Disordered" evidence="17">
    <location>
        <begin position="218"/>
        <end position="254"/>
    </location>
</feature>
<dbReference type="SMART" id="SM01400">
    <property type="entry name" value="Pribosyltran_N"/>
    <property type="match status" value="1"/>
</dbReference>
<dbReference type="GO" id="GO:0002189">
    <property type="term" value="C:ribose phosphate diphosphokinase complex"/>
    <property type="evidence" value="ECO:0007669"/>
    <property type="project" value="UniProtKB-ARBA"/>
</dbReference>
<dbReference type="FunFam" id="3.40.50.2020:FF:000043">
    <property type="entry name" value="Ribose-phosphate pyrophosphokinase 1"/>
    <property type="match status" value="1"/>
</dbReference>
<evidence type="ECO:0000256" key="10">
    <source>
        <dbReference type="ARBA" id="ARBA00022741"/>
    </source>
</evidence>
<comment type="subcellular location">
    <subcellularLocation>
        <location evidence="1">Cytoplasm</location>
    </subcellularLocation>
</comment>
<keyword evidence="6" id="KW-0597">Phosphoprotein</keyword>
<dbReference type="Pfam" id="PF13793">
    <property type="entry name" value="Pribosyltran_N"/>
    <property type="match status" value="1"/>
</dbReference>
<comment type="similarity">
    <text evidence="3">Belongs to the ribose-phosphate pyrophosphokinase family.</text>
</comment>
<dbReference type="GO" id="GO:0009156">
    <property type="term" value="P:ribonucleoside monophosphate biosynthetic process"/>
    <property type="evidence" value="ECO:0007669"/>
    <property type="project" value="InterPro"/>
</dbReference>
<evidence type="ECO:0000256" key="6">
    <source>
        <dbReference type="ARBA" id="ARBA00022553"/>
    </source>
</evidence>
<protein>
    <recommendedName>
        <fullName evidence="14">Ribose-phosphate pyrophosphokinase 1</fullName>
        <ecNumber evidence="4">2.7.6.1</ecNumber>
    </recommendedName>
    <alternativeName>
        <fullName evidence="16">Phosphoribosyl pyrophosphate synthase 1</fullName>
    </alternativeName>
</protein>
<keyword evidence="12" id="KW-0067">ATP-binding</keyword>
<dbReference type="NCBIfam" id="TIGR01251">
    <property type="entry name" value="ribP_PPkin"/>
    <property type="match status" value="1"/>
</dbReference>
<sequence length="779" mass="85205">MRGVQIFSGTSHPLLAETICERLGTQPARADLGKFSNGETSVNIGVSVRNQDVYIVQSGSSKINDSVMELLIMISACKGGSAKSITAVMPYFPYSRQSKKKSHRGAITARMLANLLSIAGVDHVITLDLHASQMQGFFGKPVDNLFAEPFIARWIRMNVPGWREAVVVSKNAGGTKRVTSLADTLKLNFGIVTTDRRRPKVPLGMTDSTVFFDSIEEESTPVAKDKDQDPFTLHLQSGTSECSQSGDSRGEPNTNMESLVAANYLRPETPSGARRPSELEAAHEYTDVRVREVITGRLVQGHLVDDDYPSTGPTSHPASGETTPGQSASRDEPDTVPDSMVNSLISNTSSLPGDHALGGSFDAAESSDEEGSSGKHVEEEKTITLVGDVRDRTVFLVDDMIDKSKSWTAAAETVVKKGGAKKVYCIATHGLFTEESLEQMEACESIDHIVVTNSFPVPPQVVKRSKKLIVIDISSLLAESIRRHHYGERSYSGTAGQLSGLTVCMRPSAERTTGTCWLATPSASRDGDEQHPMLMAPSGSTERAPDMQTSTTNWQSREDISSGKSIKLSPVIRATAGLHIWQVIEQMGFVEKLDDSKSTLRHRNRATQLEAQHHGKPSGPRGNTSRDRRAPGQKYAREPLPVDQGSVQPNVRLSTRHILHYLIEKKSGRCPLQARETKSNHSEHQGQSGDIPPYCILMFIGPRQGYPWTTNRGARHGRLGCFTHAAPFNLRRGSSNHPRELSAGSPLLLTQTYAMTTASHVRKNWPERRAELRASVMPE</sequence>
<evidence type="ECO:0000256" key="9">
    <source>
        <dbReference type="ARBA" id="ARBA00022727"/>
    </source>
</evidence>
<dbReference type="Proteomes" id="UP000286921">
    <property type="component" value="Unassembled WGS sequence"/>
</dbReference>
<evidence type="ECO:0000313" key="19">
    <source>
        <dbReference type="EMBL" id="GCB17308.1"/>
    </source>
</evidence>
<feature type="region of interest" description="Disordered" evidence="17">
    <location>
        <begin position="303"/>
        <end position="378"/>
    </location>
</feature>
<evidence type="ECO:0000256" key="4">
    <source>
        <dbReference type="ARBA" id="ARBA00013247"/>
    </source>
</evidence>
<dbReference type="Gene3D" id="3.40.50.2020">
    <property type="match status" value="4"/>
</dbReference>
<feature type="domain" description="Ribose-phosphate pyrophosphokinase N-terminal" evidence="18">
    <location>
        <begin position="5"/>
        <end position="120"/>
    </location>
</feature>
<evidence type="ECO:0000313" key="20">
    <source>
        <dbReference type="Proteomes" id="UP000286921"/>
    </source>
</evidence>
<dbReference type="EMBL" id="BDHI01000001">
    <property type="protein sequence ID" value="GCB17308.1"/>
    <property type="molecule type" value="Genomic_DNA"/>
</dbReference>
<evidence type="ECO:0000256" key="17">
    <source>
        <dbReference type="SAM" id="MobiDB-lite"/>
    </source>
</evidence>
<dbReference type="Pfam" id="PF14572">
    <property type="entry name" value="Pribosyl_synth"/>
    <property type="match status" value="1"/>
</dbReference>
<keyword evidence="20" id="KW-1185">Reference proteome</keyword>
<keyword evidence="9" id="KW-0545">Nucleotide biosynthesis</keyword>
<dbReference type="GO" id="GO:0006015">
    <property type="term" value="P:5-phosphoribose 1-diphosphate biosynthetic process"/>
    <property type="evidence" value="ECO:0007669"/>
    <property type="project" value="TreeGrafter"/>
</dbReference>
<dbReference type="FunFam" id="3.40.50.2020:FF:000017">
    <property type="entry name" value="Ribose-phosphate pyrophosphokinase 1"/>
    <property type="match status" value="1"/>
</dbReference>
<feature type="compositionally biased region" description="Polar residues" evidence="17">
    <location>
        <begin position="311"/>
        <end position="328"/>
    </location>
</feature>
<dbReference type="GO" id="GO:0000287">
    <property type="term" value="F:magnesium ion binding"/>
    <property type="evidence" value="ECO:0007669"/>
    <property type="project" value="InterPro"/>
</dbReference>
<dbReference type="GO" id="GO:0006164">
    <property type="term" value="P:purine nucleotide biosynthetic process"/>
    <property type="evidence" value="ECO:0007669"/>
    <property type="project" value="TreeGrafter"/>
</dbReference>
<dbReference type="GO" id="GO:0004749">
    <property type="term" value="F:ribose phosphate diphosphokinase activity"/>
    <property type="evidence" value="ECO:0007669"/>
    <property type="project" value="UniProtKB-EC"/>
</dbReference>
<dbReference type="InterPro" id="IPR029099">
    <property type="entry name" value="Pribosyltran_N"/>
</dbReference>
<evidence type="ECO:0000256" key="11">
    <source>
        <dbReference type="ARBA" id="ARBA00022777"/>
    </source>
</evidence>
<dbReference type="CDD" id="cd06223">
    <property type="entry name" value="PRTases_typeI"/>
    <property type="match status" value="1"/>
</dbReference>
<dbReference type="InterPro" id="IPR029057">
    <property type="entry name" value="PRTase-like"/>
</dbReference>
<evidence type="ECO:0000256" key="1">
    <source>
        <dbReference type="ARBA" id="ARBA00004496"/>
    </source>
</evidence>
<keyword evidence="10" id="KW-0547">Nucleotide-binding</keyword>
<evidence type="ECO:0000256" key="15">
    <source>
        <dbReference type="ARBA" id="ARBA00049535"/>
    </source>
</evidence>
<keyword evidence="5" id="KW-0963">Cytoplasm</keyword>
<feature type="compositionally biased region" description="Polar residues" evidence="17">
    <location>
        <begin position="234"/>
        <end position="254"/>
    </location>
</feature>
<dbReference type="GO" id="GO:0005737">
    <property type="term" value="C:cytoplasm"/>
    <property type="evidence" value="ECO:0007669"/>
    <property type="project" value="UniProtKB-SubCell"/>
</dbReference>
<dbReference type="GO" id="GO:0005524">
    <property type="term" value="F:ATP binding"/>
    <property type="evidence" value="ECO:0007669"/>
    <property type="project" value="UniProtKB-KW"/>
</dbReference>
<organism evidence="19 20">
    <name type="scientific">Aspergillus awamori</name>
    <name type="common">Black koji mold</name>
    <dbReference type="NCBI Taxonomy" id="105351"/>
    <lineage>
        <taxon>Eukaryota</taxon>
        <taxon>Fungi</taxon>
        <taxon>Dikarya</taxon>
        <taxon>Ascomycota</taxon>
        <taxon>Pezizomycotina</taxon>
        <taxon>Eurotiomycetes</taxon>
        <taxon>Eurotiomycetidae</taxon>
        <taxon>Eurotiales</taxon>
        <taxon>Aspergillaceae</taxon>
        <taxon>Aspergillus</taxon>
    </lineage>
</organism>
<proteinExistence type="inferred from homology"/>
<gene>
    <name evidence="19" type="ORF">AAWM_00193</name>
</gene>
<dbReference type="PROSITE" id="PS00114">
    <property type="entry name" value="PRPP_SYNTHASE"/>
    <property type="match status" value="1"/>
</dbReference>
<comment type="catalytic activity">
    <reaction evidence="15">
        <text>D-ribose 5-phosphate + ATP = 5-phospho-alpha-D-ribose 1-diphosphate + AMP + H(+)</text>
        <dbReference type="Rhea" id="RHEA:15609"/>
        <dbReference type="ChEBI" id="CHEBI:15378"/>
        <dbReference type="ChEBI" id="CHEBI:30616"/>
        <dbReference type="ChEBI" id="CHEBI:58017"/>
        <dbReference type="ChEBI" id="CHEBI:78346"/>
        <dbReference type="ChEBI" id="CHEBI:456215"/>
        <dbReference type="EC" id="2.7.6.1"/>
    </reaction>
</comment>
<feature type="compositionally biased region" description="Polar residues" evidence="17">
    <location>
        <begin position="340"/>
        <end position="351"/>
    </location>
</feature>
<dbReference type="InterPro" id="IPR005946">
    <property type="entry name" value="Rib-P_diPkinase"/>
</dbReference>
<dbReference type="SUPFAM" id="SSF53271">
    <property type="entry name" value="PRTase-like"/>
    <property type="match status" value="2"/>
</dbReference>
<keyword evidence="11 19" id="KW-0418">Kinase</keyword>
<dbReference type="STRING" id="105351.A0A401KDD6"/>
<feature type="region of interest" description="Disordered" evidence="17">
    <location>
        <begin position="520"/>
        <end position="561"/>
    </location>
</feature>
<dbReference type="EC" id="2.7.6.1" evidence="4"/>
<keyword evidence="8" id="KW-0479">Metal-binding</keyword>
<comment type="pathway">
    <text evidence="2">Metabolic intermediate biosynthesis; 5-phospho-alpha-D-ribose 1-diphosphate biosynthesis; 5-phospho-alpha-D-ribose 1-diphosphate from D-ribose 5-phosphate (route I): step 1/1.</text>
</comment>
<evidence type="ECO:0000256" key="5">
    <source>
        <dbReference type="ARBA" id="ARBA00022490"/>
    </source>
</evidence>
<evidence type="ECO:0000256" key="14">
    <source>
        <dbReference type="ARBA" id="ARBA00040334"/>
    </source>
</evidence>
<feature type="region of interest" description="Disordered" evidence="17">
    <location>
        <begin position="606"/>
        <end position="649"/>
    </location>
</feature>
<evidence type="ECO:0000256" key="7">
    <source>
        <dbReference type="ARBA" id="ARBA00022679"/>
    </source>
</evidence>
<accession>A0A401KDD6</accession>
<evidence type="ECO:0000256" key="12">
    <source>
        <dbReference type="ARBA" id="ARBA00022840"/>
    </source>
</evidence>
<dbReference type="GO" id="GO:0016301">
    <property type="term" value="F:kinase activity"/>
    <property type="evidence" value="ECO:0007669"/>
    <property type="project" value="UniProtKB-KW"/>
</dbReference>
<dbReference type="PANTHER" id="PTHR10210:SF57">
    <property type="entry name" value="RIBOSE-PHOSPHATE DIPHOSPHOKINASE"/>
    <property type="match status" value="1"/>
</dbReference>
<keyword evidence="13" id="KW-0460">Magnesium</keyword>
<dbReference type="AlphaFoldDB" id="A0A401KDD6"/>
<evidence type="ECO:0000256" key="2">
    <source>
        <dbReference type="ARBA" id="ARBA00004996"/>
    </source>
</evidence>
<evidence type="ECO:0000256" key="13">
    <source>
        <dbReference type="ARBA" id="ARBA00022842"/>
    </source>
</evidence>
<dbReference type="PANTHER" id="PTHR10210">
    <property type="entry name" value="RIBOSE-PHOSPHATE DIPHOSPHOKINASE FAMILY MEMBER"/>
    <property type="match status" value="1"/>
</dbReference>
<evidence type="ECO:0000259" key="18">
    <source>
        <dbReference type="Pfam" id="PF13793"/>
    </source>
</evidence>
<dbReference type="InterPro" id="IPR000842">
    <property type="entry name" value="PRib_PP_synth_CS"/>
</dbReference>
<keyword evidence="7" id="KW-0808">Transferase</keyword>
<dbReference type="InterPro" id="IPR000836">
    <property type="entry name" value="PRTase_dom"/>
</dbReference>
<evidence type="ECO:0000256" key="3">
    <source>
        <dbReference type="ARBA" id="ARBA00006478"/>
    </source>
</evidence>
<name>A0A401KDD6_ASPAW</name>
<evidence type="ECO:0000256" key="8">
    <source>
        <dbReference type="ARBA" id="ARBA00022723"/>
    </source>
</evidence>
<comment type="caution">
    <text evidence="19">The sequence shown here is derived from an EMBL/GenBank/DDBJ whole genome shotgun (WGS) entry which is preliminary data.</text>
</comment>
<reference evidence="19 20" key="1">
    <citation type="submission" date="2016-09" db="EMBL/GenBank/DDBJ databases">
        <title>Aspergillus awamori IFM 58123T.</title>
        <authorList>
            <person name="Kusuya Y."/>
            <person name="Shimizu M."/>
            <person name="Takahashi H."/>
            <person name="Yaguchi T."/>
        </authorList>
    </citation>
    <scope>NUCLEOTIDE SEQUENCE [LARGE SCALE GENOMIC DNA]</scope>
    <source>
        <strain evidence="19 20">IFM 58123</strain>
    </source>
</reference>
<evidence type="ECO:0000256" key="16">
    <source>
        <dbReference type="ARBA" id="ARBA00077829"/>
    </source>
</evidence>